<dbReference type="AlphaFoldDB" id="A0A2W6MW99"/>
<reference evidence="10 11" key="1">
    <citation type="submission" date="2017-03" db="EMBL/GenBank/DDBJ databases">
        <title>Genomic and clinical evidence uncovers the enterohepatic species Helicobacter valdiviensis as a potential human intestinal pathogen.</title>
        <authorList>
            <person name="Fresia P."/>
            <person name="Jara R."/>
            <person name="Sierra R."/>
            <person name="Ferres I."/>
            <person name="Greif G."/>
            <person name="Iraola G."/>
            <person name="Collado L."/>
        </authorList>
    </citation>
    <scope>NUCLEOTIDE SEQUENCE [LARGE SCALE GENOMIC DNA]</scope>
    <source>
        <strain evidence="10 11">WBE14</strain>
    </source>
</reference>
<organism evidence="10 11">
    <name type="scientific">Helicobacter valdiviensis</name>
    <dbReference type="NCBI Taxonomy" id="1458358"/>
    <lineage>
        <taxon>Bacteria</taxon>
        <taxon>Pseudomonadati</taxon>
        <taxon>Campylobacterota</taxon>
        <taxon>Epsilonproteobacteria</taxon>
        <taxon>Campylobacterales</taxon>
        <taxon>Helicobacteraceae</taxon>
        <taxon>Helicobacter</taxon>
    </lineage>
</organism>
<keyword evidence="6" id="KW-0342">GTP-binding</keyword>
<dbReference type="EMBL" id="NBIU01000010">
    <property type="protein sequence ID" value="PZT48239.1"/>
    <property type="molecule type" value="Genomic_DNA"/>
</dbReference>
<sequence length="609" mass="69425">MQDHLIIGTMGHIDHGKTSLIAALNGFFGDELKEEKERGITLDLSFSNLTLGDRNIAFIDVPGHEKLIKNMIAGAFGIDYAMLVIAANEGIMPQTLEHFKIAKILGIQKFLVVLTKVDLIDQKTLNSLEKEVEKLFLDFKNATFSILYFSIYDKQSVQILKETLYNLKKVEKKELEYFRYYIDRAFSIKGAGCVVSGTLLDGSLNLEDKIWCCNLNRALGIKSIQNHNQNVTSAKAGQRIALNLSGVNANELKRGDLLSKKGYLRSFDIIEAKLELFAPLEHNSSVQLYIGALRCECRVLFLDKEKNFATLKLDKPIFSVFSQKFILRDDKQTLGGGSILAPIADPLKKSQKLDFLNALNQNDLEGAFKILLQAHKKGFGIISSMQRFGISQNQALKIAEKLEDIFIDPKELILYPSVTKKIVENIVLKILEKNKNALLSASLLSQKQSWISKSFAQSILDILEKKGILRKADSFYVGKDFLAKNVKDYLYEQIFEKIKNQGYEPIAPYNLYDMLDIDRQSGDEVYKRLTKEKKILRLSHKLFIETHTLSKLLEKMRQIIKDEGYLDLNNFKNHFNLSRKYLITYLDYLDSFEDICNTNGKRTFKGKIC</sequence>
<comment type="function">
    <text evidence="7">Translation factor necessary for the incorporation of selenocysteine into proteins. It probably replaces EF-Tu for the insertion of selenocysteine directed by the UGA codon. SelB binds GTP and GDP.</text>
</comment>
<dbReference type="Pfam" id="PF25461">
    <property type="entry name" value="Beta-barrel_SelB"/>
    <property type="match status" value="1"/>
</dbReference>
<dbReference type="InterPro" id="IPR036390">
    <property type="entry name" value="WH_DNA-bd_sf"/>
</dbReference>
<dbReference type="CDD" id="cd03696">
    <property type="entry name" value="SelB_II"/>
    <property type="match status" value="1"/>
</dbReference>
<dbReference type="InterPro" id="IPR050055">
    <property type="entry name" value="EF-Tu_GTPase"/>
</dbReference>
<dbReference type="NCBIfam" id="TIGR00231">
    <property type="entry name" value="small_GTP"/>
    <property type="match status" value="1"/>
</dbReference>
<dbReference type="GO" id="GO:0001514">
    <property type="term" value="P:selenocysteine incorporation"/>
    <property type="evidence" value="ECO:0007669"/>
    <property type="project" value="InterPro"/>
</dbReference>
<dbReference type="SUPFAM" id="SSF46785">
    <property type="entry name" value="Winged helix' DNA-binding domain"/>
    <property type="match status" value="1"/>
</dbReference>
<dbReference type="CDD" id="cd04171">
    <property type="entry name" value="SelB"/>
    <property type="match status" value="1"/>
</dbReference>
<dbReference type="Pfam" id="PF03144">
    <property type="entry name" value="GTP_EFTU_D2"/>
    <property type="match status" value="1"/>
</dbReference>
<dbReference type="InterPro" id="IPR004161">
    <property type="entry name" value="EFTu-like_2"/>
</dbReference>
<dbReference type="Gene3D" id="2.40.30.10">
    <property type="entry name" value="Translation factors"/>
    <property type="match status" value="1"/>
</dbReference>
<evidence type="ECO:0000256" key="1">
    <source>
        <dbReference type="ARBA" id="ARBA00004496"/>
    </source>
</evidence>
<accession>A0A2W6MW99</accession>
<evidence type="ECO:0000259" key="9">
    <source>
        <dbReference type="PROSITE" id="PS51722"/>
    </source>
</evidence>
<dbReference type="InterPro" id="IPR009000">
    <property type="entry name" value="Transl_B-barrel_sf"/>
</dbReference>
<keyword evidence="11" id="KW-1185">Reference proteome</keyword>
<dbReference type="GO" id="GO:0005737">
    <property type="term" value="C:cytoplasm"/>
    <property type="evidence" value="ECO:0007669"/>
    <property type="project" value="UniProtKB-SubCell"/>
</dbReference>
<keyword evidence="5" id="KW-0648">Protein biosynthesis</keyword>
<feature type="domain" description="Tr-type G" evidence="9">
    <location>
        <begin position="2"/>
        <end position="176"/>
    </location>
</feature>
<evidence type="ECO:0000313" key="10">
    <source>
        <dbReference type="EMBL" id="PZT48239.1"/>
    </source>
</evidence>
<evidence type="ECO:0000256" key="6">
    <source>
        <dbReference type="ARBA" id="ARBA00023134"/>
    </source>
</evidence>
<keyword evidence="10" id="KW-0251">Elongation factor</keyword>
<evidence type="ECO:0000256" key="3">
    <source>
        <dbReference type="ARBA" id="ARBA00022490"/>
    </source>
</evidence>
<dbReference type="NCBIfam" id="TIGR00475">
    <property type="entry name" value="selB"/>
    <property type="match status" value="1"/>
</dbReference>
<dbReference type="RefSeq" id="WP_111229669.1">
    <property type="nucleotide sequence ID" value="NZ_NBIU01000010.1"/>
</dbReference>
<proteinExistence type="predicted"/>
<dbReference type="InterPro" id="IPR009001">
    <property type="entry name" value="Transl_elong_EF1A/Init_IF2_C"/>
</dbReference>
<dbReference type="InterPro" id="IPR000795">
    <property type="entry name" value="T_Tr_GTP-bd_dom"/>
</dbReference>
<dbReference type="OrthoDB" id="9803139at2"/>
<evidence type="ECO:0000256" key="8">
    <source>
        <dbReference type="ARBA" id="ARBA00031615"/>
    </source>
</evidence>
<gene>
    <name evidence="10" type="ORF">B6S12_04745</name>
</gene>
<dbReference type="SUPFAM" id="SSF50447">
    <property type="entry name" value="Translation proteins"/>
    <property type="match status" value="1"/>
</dbReference>
<dbReference type="Gene3D" id="3.40.50.300">
    <property type="entry name" value="P-loop containing nucleotide triphosphate hydrolases"/>
    <property type="match status" value="1"/>
</dbReference>
<dbReference type="GO" id="GO:0003723">
    <property type="term" value="F:RNA binding"/>
    <property type="evidence" value="ECO:0007669"/>
    <property type="project" value="InterPro"/>
</dbReference>
<comment type="caution">
    <text evidence="10">The sequence shown here is derived from an EMBL/GenBank/DDBJ whole genome shotgun (WGS) entry which is preliminary data.</text>
</comment>
<dbReference type="Proteomes" id="UP000249746">
    <property type="component" value="Unassembled WGS sequence"/>
</dbReference>
<dbReference type="GO" id="GO:0003924">
    <property type="term" value="F:GTPase activity"/>
    <property type="evidence" value="ECO:0007669"/>
    <property type="project" value="InterPro"/>
</dbReference>
<evidence type="ECO:0000256" key="2">
    <source>
        <dbReference type="ARBA" id="ARBA00015953"/>
    </source>
</evidence>
<dbReference type="PROSITE" id="PS51722">
    <property type="entry name" value="G_TR_2"/>
    <property type="match status" value="1"/>
</dbReference>
<evidence type="ECO:0000256" key="5">
    <source>
        <dbReference type="ARBA" id="ARBA00022917"/>
    </source>
</evidence>
<dbReference type="InterPro" id="IPR057335">
    <property type="entry name" value="Beta-barrel_SelB"/>
</dbReference>
<protein>
    <recommendedName>
        <fullName evidence="2">Selenocysteine-specific elongation factor</fullName>
    </recommendedName>
    <alternativeName>
        <fullName evidence="8">SelB translation factor</fullName>
    </alternativeName>
</protein>
<dbReference type="Gene3D" id="1.10.10.2770">
    <property type="match status" value="1"/>
</dbReference>
<dbReference type="InterPro" id="IPR036388">
    <property type="entry name" value="WH-like_DNA-bd_sf"/>
</dbReference>
<dbReference type="InterPro" id="IPR004535">
    <property type="entry name" value="Transl_elong_SelB"/>
</dbReference>
<dbReference type="GO" id="GO:0005525">
    <property type="term" value="F:GTP binding"/>
    <property type="evidence" value="ECO:0007669"/>
    <property type="project" value="UniProtKB-KW"/>
</dbReference>
<dbReference type="InterPro" id="IPR005225">
    <property type="entry name" value="Small_GTP-bd"/>
</dbReference>
<dbReference type="SUPFAM" id="SSF50465">
    <property type="entry name" value="EF-Tu/eEF-1alpha/eIF2-gamma C-terminal domain"/>
    <property type="match status" value="1"/>
</dbReference>
<dbReference type="PANTHER" id="PTHR43721:SF11">
    <property type="entry name" value="SELENOCYSTEINE-SPECIFIC ELONGATION FACTOR"/>
    <property type="match status" value="1"/>
</dbReference>
<keyword evidence="3" id="KW-0963">Cytoplasm</keyword>
<dbReference type="Pfam" id="PF09107">
    <property type="entry name" value="WHD_3rd_SelB"/>
    <property type="match status" value="1"/>
</dbReference>
<evidence type="ECO:0000256" key="7">
    <source>
        <dbReference type="ARBA" id="ARBA00025526"/>
    </source>
</evidence>
<comment type="subcellular location">
    <subcellularLocation>
        <location evidence="1">Cytoplasm</location>
    </subcellularLocation>
</comment>
<keyword evidence="4" id="KW-0547">Nucleotide-binding</keyword>
<dbReference type="InterPro" id="IPR027417">
    <property type="entry name" value="P-loop_NTPase"/>
</dbReference>
<dbReference type="Pfam" id="PF00009">
    <property type="entry name" value="GTP_EFTU"/>
    <property type="match status" value="1"/>
</dbReference>
<evidence type="ECO:0000313" key="11">
    <source>
        <dbReference type="Proteomes" id="UP000249746"/>
    </source>
</evidence>
<evidence type="ECO:0000256" key="4">
    <source>
        <dbReference type="ARBA" id="ARBA00022741"/>
    </source>
</evidence>
<dbReference type="SUPFAM" id="SSF52540">
    <property type="entry name" value="P-loop containing nucleoside triphosphate hydrolases"/>
    <property type="match status" value="1"/>
</dbReference>
<name>A0A2W6MW99_9HELI</name>
<dbReference type="PANTHER" id="PTHR43721">
    <property type="entry name" value="ELONGATION FACTOR TU-RELATED"/>
    <property type="match status" value="1"/>
</dbReference>
<dbReference type="GO" id="GO:0003746">
    <property type="term" value="F:translation elongation factor activity"/>
    <property type="evidence" value="ECO:0007669"/>
    <property type="project" value="UniProtKB-KW"/>
</dbReference>
<dbReference type="InterPro" id="IPR015191">
    <property type="entry name" value="SelB_WHD4"/>
</dbReference>
<dbReference type="Gene3D" id="1.10.10.10">
    <property type="entry name" value="Winged helix-like DNA-binding domain superfamily/Winged helix DNA-binding domain"/>
    <property type="match status" value="1"/>
</dbReference>